<dbReference type="EMBL" id="JAULSW010000003">
    <property type="protein sequence ID" value="KAK3388030.1"/>
    <property type="molecule type" value="Genomic_DNA"/>
</dbReference>
<evidence type="ECO:0000313" key="2">
    <source>
        <dbReference type="EMBL" id="KAK3388030.1"/>
    </source>
</evidence>
<feature type="compositionally biased region" description="Acidic residues" evidence="1">
    <location>
        <begin position="200"/>
        <end position="216"/>
    </location>
</feature>
<feature type="region of interest" description="Disordered" evidence="1">
    <location>
        <begin position="200"/>
        <end position="244"/>
    </location>
</feature>
<sequence>MAPPTDTQPNPKTVAEWRNRVAEVFPNLQGGPHAVTLANLTMKHSASKMVEEDFLPLKIIWREKAADDFILLNYVNQPTKAKATQAMKDNSVGNFCKQMAGENIAGEKEKYPENSIFSLVQVYMDLINRIDAEASDASVSVIMSPQKRVLRSATAAAAASAQAAAAAMRARDAGSPTAGIGAAIDLQDIIAGIDNADLEEGEEGGAQDEEEGDADGTESSTTQSASSIGPDGGSPGNPKFIPPTNDEMTVNMAFVLLAAALMERKNEYARGLGYRWIADRDVYKIRKNTASLQSKKLLEARTDGGFRHLRLGMTASPLEVKPHVRLMHIATLQWQEGAQMAAHIQELMFKHDSRQIDARSRFGLLEDDPAHPGLKRRVHWGMNHGEIYINIFEYDDEYERYLRGPAAPPINLTASESSSRASATTTPLPPAASVLASGYYYTPGFMFVKSYGPWNVRSKNDITSICKIIFAVSYYLAMAKTR</sequence>
<organism evidence="2 3">
    <name type="scientific">Podospora didyma</name>
    <dbReference type="NCBI Taxonomy" id="330526"/>
    <lineage>
        <taxon>Eukaryota</taxon>
        <taxon>Fungi</taxon>
        <taxon>Dikarya</taxon>
        <taxon>Ascomycota</taxon>
        <taxon>Pezizomycotina</taxon>
        <taxon>Sordariomycetes</taxon>
        <taxon>Sordariomycetidae</taxon>
        <taxon>Sordariales</taxon>
        <taxon>Podosporaceae</taxon>
        <taxon>Podospora</taxon>
    </lineage>
</organism>
<keyword evidence="3" id="KW-1185">Reference proteome</keyword>
<dbReference type="Proteomes" id="UP001285441">
    <property type="component" value="Unassembled WGS sequence"/>
</dbReference>
<evidence type="ECO:0000313" key="3">
    <source>
        <dbReference type="Proteomes" id="UP001285441"/>
    </source>
</evidence>
<proteinExistence type="predicted"/>
<dbReference type="AlphaFoldDB" id="A0AAE0U2B8"/>
<gene>
    <name evidence="2" type="ORF">B0H63DRAFT_559439</name>
</gene>
<reference evidence="2" key="1">
    <citation type="journal article" date="2023" name="Mol. Phylogenet. Evol.">
        <title>Genome-scale phylogeny and comparative genomics of the fungal order Sordariales.</title>
        <authorList>
            <person name="Hensen N."/>
            <person name="Bonometti L."/>
            <person name="Westerberg I."/>
            <person name="Brannstrom I.O."/>
            <person name="Guillou S."/>
            <person name="Cros-Aarteil S."/>
            <person name="Calhoun S."/>
            <person name="Haridas S."/>
            <person name="Kuo A."/>
            <person name="Mondo S."/>
            <person name="Pangilinan J."/>
            <person name="Riley R."/>
            <person name="LaButti K."/>
            <person name="Andreopoulos B."/>
            <person name="Lipzen A."/>
            <person name="Chen C."/>
            <person name="Yan M."/>
            <person name="Daum C."/>
            <person name="Ng V."/>
            <person name="Clum A."/>
            <person name="Steindorff A."/>
            <person name="Ohm R.A."/>
            <person name="Martin F."/>
            <person name="Silar P."/>
            <person name="Natvig D.O."/>
            <person name="Lalanne C."/>
            <person name="Gautier V."/>
            <person name="Ament-Velasquez S.L."/>
            <person name="Kruys A."/>
            <person name="Hutchinson M.I."/>
            <person name="Powell A.J."/>
            <person name="Barry K."/>
            <person name="Miller A.N."/>
            <person name="Grigoriev I.V."/>
            <person name="Debuchy R."/>
            <person name="Gladieux P."/>
            <person name="Hiltunen Thoren M."/>
            <person name="Johannesson H."/>
        </authorList>
    </citation>
    <scope>NUCLEOTIDE SEQUENCE</scope>
    <source>
        <strain evidence="2">CBS 232.78</strain>
    </source>
</reference>
<accession>A0AAE0U2B8</accession>
<name>A0AAE0U2B8_9PEZI</name>
<reference evidence="2" key="2">
    <citation type="submission" date="2023-06" db="EMBL/GenBank/DDBJ databases">
        <authorList>
            <consortium name="Lawrence Berkeley National Laboratory"/>
            <person name="Haridas S."/>
            <person name="Hensen N."/>
            <person name="Bonometti L."/>
            <person name="Westerberg I."/>
            <person name="Brannstrom I.O."/>
            <person name="Guillou S."/>
            <person name="Cros-Aarteil S."/>
            <person name="Calhoun S."/>
            <person name="Kuo A."/>
            <person name="Mondo S."/>
            <person name="Pangilinan J."/>
            <person name="Riley R."/>
            <person name="LaButti K."/>
            <person name="Andreopoulos B."/>
            <person name="Lipzen A."/>
            <person name="Chen C."/>
            <person name="Yanf M."/>
            <person name="Daum C."/>
            <person name="Ng V."/>
            <person name="Clum A."/>
            <person name="Steindorff A."/>
            <person name="Ohm R."/>
            <person name="Martin F."/>
            <person name="Silar P."/>
            <person name="Natvig D."/>
            <person name="Lalanne C."/>
            <person name="Gautier V."/>
            <person name="Ament-velasquez S.L."/>
            <person name="Kruys A."/>
            <person name="Hutchinson M.I."/>
            <person name="Powell A.J."/>
            <person name="Barry K."/>
            <person name="Miller A.N."/>
            <person name="Grigoriev I.V."/>
            <person name="Debuchy R."/>
            <person name="Gladieux P."/>
            <person name="Thoren M.H."/>
            <person name="Johannesson H."/>
        </authorList>
    </citation>
    <scope>NUCLEOTIDE SEQUENCE</scope>
    <source>
        <strain evidence="2">CBS 232.78</strain>
    </source>
</reference>
<protein>
    <submittedName>
        <fullName evidence="2">Uncharacterized protein</fullName>
    </submittedName>
</protein>
<evidence type="ECO:0000256" key="1">
    <source>
        <dbReference type="SAM" id="MobiDB-lite"/>
    </source>
</evidence>
<comment type="caution">
    <text evidence="2">The sequence shown here is derived from an EMBL/GenBank/DDBJ whole genome shotgun (WGS) entry which is preliminary data.</text>
</comment>